<feature type="transmembrane region" description="Helical" evidence="9">
    <location>
        <begin position="318"/>
        <end position="340"/>
    </location>
</feature>
<reference evidence="12" key="2">
    <citation type="submission" date="2019-08" db="EMBL/GenBank/DDBJ databases">
        <authorList>
            <consortium name="Photinus pyralis genome working group"/>
            <person name="Fallon T.R."/>
            <person name="Sander Lower S.E."/>
            <person name="Weng J.-K."/>
        </authorList>
    </citation>
    <scope>NUCLEOTIDE SEQUENCE</scope>
    <source>
        <strain evidence="12">1611_PpyrPB1</strain>
        <tissue evidence="12">Whole body</tissue>
    </source>
</reference>
<evidence type="ECO:0000313" key="13">
    <source>
        <dbReference type="EMBL" id="KAB0798158.1"/>
    </source>
</evidence>
<dbReference type="CDD" id="cd18580">
    <property type="entry name" value="ABC_6TM_ABCC_D2"/>
    <property type="match status" value="1"/>
</dbReference>
<evidence type="ECO:0000256" key="6">
    <source>
        <dbReference type="ARBA" id="ARBA00022840"/>
    </source>
</evidence>
<dbReference type="OrthoDB" id="6770093at2759"/>
<dbReference type="FunFam" id="1.20.1560.10:FF:000014">
    <property type="entry name" value="Multidrug resistance-associated protein member 4"/>
    <property type="match status" value="1"/>
</dbReference>
<dbReference type="Gene3D" id="3.40.50.300">
    <property type="entry name" value="P-loop containing nucleotide triphosphate hydrolases"/>
    <property type="match status" value="2"/>
</dbReference>
<dbReference type="InterPro" id="IPR050173">
    <property type="entry name" value="ABC_transporter_C-like"/>
</dbReference>
<evidence type="ECO:0000259" key="10">
    <source>
        <dbReference type="PROSITE" id="PS50893"/>
    </source>
</evidence>
<feature type="transmembrane region" description="Helical" evidence="9">
    <location>
        <begin position="805"/>
        <end position="837"/>
    </location>
</feature>
<name>A0A5N4A5I3_PHOPY</name>
<evidence type="ECO:0000256" key="3">
    <source>
        <dbReference type="ARBA" id="ARBA00022448"/>
    </source>
</evidence>
<feature type="transmembrane region" description="Helical" evidence="9">
    <location>
        <begin position="764"/>
        <end position="785"/>
    </location>
</feature>
<feature type="domain" description="ABC transmembrane type-1" evidence="11">
    <location>
        <begin position="99"/>
        <end position="325"/>
    </location>
</feature>
<comment type="subcellular location">
    <subcellularLocation>
        <location evidence="1">Membrane</location>
        <topology evidence="1">Multi-pass membrane protein</topology>
    </subcellularLocation>
</comment>
<feature type="domain" description="ABC transmembrane type-1" evidence="11">
    <location>
        <begin position="686"/>
        <end position="963"/>
    </location>
</feature>
<dbReference type="GO" id="GO:0016020">
    <property type="term" value="C:membrane"/>
    <property type="evidence" value="ECO:0007669"/>
    <property type="project" value="UniProtKB-SubCell"/>
</dbReference>
<evidence type="ECO:0000313" key="14">
    <source>
        <dbReference type="Proteomes" id="UP000327044"/>
    </source>
</evidence>
<dbReference type="InterPro" id="IPR003593">
    <property type="entry name" value="AAA+_ATPase"/>
</dbReference>
<feature type="domain" description="ABC transporter" evidence="10">
    <location>
        <begin position="996"/>
        <end position="1229"/>
    </location>
</feature>
<dbReference type="SMART" id="SM00382">
    <property type="entry name" value="AAA"/>
    <property type="match status" value="2"/>
</dbReference>
<dbReference type="EMBL" id="VVIM01000006">
    <property type="protein sequence ID" value="KAB0798158.1"/>
    <property type="molecule type" value="Genomic_DNA"/>
</dbReference>
<feature type="transmembrane region" description="Helical" evidence="9">
    <location>
        <begin position="20"/>
        <end position="37"/>
    </location>
</feature>
<comment type="caution">
    <text evidence="12">The sequence shown here is derived from an EMBL/GenBank/DDBJ whole genome shotgun (WGS) entry which is preliminary data.</text>
</comment>
<proteinExistence type="inferred from homology"/>
<dbReference type="PROSITE" id="PS00211">
    <property type="entry name" value="ABC_TRANSPORTER_1"/>
    <property type="match status" value="2"/>
</dbReference>
<sequence>MEDNSRYRPQNRNPRENATLLSVWTYFFTLPTFLLGYRKGITEDDIYETLHDQKSSTLGVSAIKLWEDEIRNASGNKRQPSLRKLLVKMLLREYLLCTAITATADVIIRPLQAFFLGELISCSTLGLEQDWTPYLYALAVIMTVFLHCFLAQPAVMGSYVTALKIRVICSSLIYRKLLRLSNGALNRTTPGKILNLISNDVSVFEKMVFASQFLWITPIQTAVIIGLLYREIGISSVFGVATLLLFLPMYFVLGKLTSSYRLKTSTERDNRLRLMNEIIHGINVIKMYAWEKPFAKMIDKIRKAELHFVRLGLYVKSCYIAFGTFHVLSLFVTITALAIIDRSLLNPKSVFVASPLIYANAMALSYLLPQGMIFLSEMSVSLDRIAAFLLCDEVDVVATSTKENVALKIEHGASKWDQNAKDNLLTDLNVEIWPEKLTAIVGPTGSGKTSLLNMILGEMPISSGLLSVNGSISYASQEPWIFPSTVRQNILFGSEWNETRYSAVIKCCALERDLKLLPYGDKTTVGEKGTSLSGGQKARVSLARAIYRDANIYLLDDPLSAVDAHVGKQIFEQCFEVFLKGKTVVLVTHQLQYLQRVDYILVLHNGSLAAKGTKNELESSGFTFIKYLGQNNEEEELEVTDNSIGTDPKPLEEKSQFEEQTKDSSFISCDTYKRYFLASKDYVTLVFAILFSSLTQIAASATNYILAQWVDVGQFEDTDHQRYSYIFGSIAIASVIFTILRSIYSMKLAKRSSKALHETMFKNVIRATVSFFYANSSGIILNRFAKDLAIVDELLPMAVMVVLRTILSILGVFVVICFVNAWFLIPTLLVVATLYYLRRFYLTTALNLLRVEGQLRGPVYSHVNASLQGLPIIRAFGVKNVLTNEFYYHQDIHTSSLYMALATSRAFGYWADLVVVIYIVVLTLHYTFNSDAHGANIGLVISQAMQMMGQLAWGVRQFAEMENFMVSVERLSQYDTIKTERSGDHAEIDWPTRGEIKFVGVSLKYSETAPYALKDLNFIIRPLEKVGIVGRTGAGKSSIMSAIFQFVEIEGSIVIDDINLVNVSLGYLRKKISVIPQDPVLFSGSLRYNLDPFSEYQDETLWRALEEVRLKEVVDNFSSGLNLEISQDGSNFSVGQRQLICLARAILRKNRILLLDEATANVDLETDIIIQETIRDKFSKCTVLTIAHRLNTIMDSDKVLVVDAGVAVEFDHPYVLLQNKVGVFYNLVQQTEKVMANTLLSIAKESYEKNTSPTAINQYN</sequence>
<dbReference type="PROSITE" id="PS50893">
    <property type="entry name" value="ABC_TRANSPORTER_2"/>
    <property type="match status" value="2"/>
</dbReference>
<organism evidence="12 14">
    <name type="scientific">Photinus pyralis</name>
    <name type="common">Common eastern firefly</name>
    <name type="synonym">Lampyris pyralis</name>
    <dbReference type="NCBI Taxonomy" id="7054"/>
    <lineage>
        <taxon>Eukaryota</taxon>
        <taxon>Metazoa</taxon>
        <taxon>Ecdysozoa</taxon>
        <taxon>Arthropoda</taxon>
        <taxon>Hexapoda</taxon>
        <taxon>Insecta</taxon>
        <taxon>Pterygota</taxon>
        <taxon>Neoptera</taxon>
        <taxon>Endopterygota</taxon>
        <taxon>Coleoptera</taxon>
        <taxon>Polyphaga</taxon>
        <taxon>Elateriformia</taxon>
        <taxon>Elateroidea</taxon>
        <taxon>Lampyridae</taxon>
        <taxon>Lampyrinae</taxon>
        <taxon>Photinus</taxon>
    </lineage>
</organism>
<dbReference type="Pfam" id="PF00664">
    <property type="entry name" value="ABC_membrane"/>
    <property type="match status" value="2"/>
</dbReference>
<evidence type="ECO:0000259" key="11">
    <source>
        <dbReference type="PROSITE" id="PS50929"/>
    </source>
</evidence>
<keyword evidence="6" id="KW-0067">ATP-binding</keyword>
<dbReference type="CDD" id="cd18579">
    <property type="entry name" value="ABC_6TM_ABCC_D1"/>
    <property type="match status" value="1"/>
</dbReference>
<feature type="transmembrane region" description="Helical" evidence="9">
    <location>
        <begin position="907"/>
        <end position="928"/>
    </location>
</feature>
<evidence type="ECO:0000256" key="9">
    <source>
        <dbReference type="SAM" id="Phobius"/>
    </source>
</evidence>
<dbReference type="PANTHER" id="PTHR24223:SF456">
    <property type="entry name" value="MULTIDRUG RESISTANCE-ASSOCIATED PROTEIN LETHAL(2)03659"/>
    <property type="match status" value="1"/>
</dbReference>
<feature type="transmembrane region" description="Helical" evidence="9">
    <location>
        <begin position="234"/>
        <end position="253"/>
    </location>
</feature>
<dbReference type="InterPro" id="IPR036640">
    <property type="entry name" value="ABC1_TM_sf"/>
</dbReference>
<evidence type="ECO:0000256" key="1">
    <source>
        <dbReference type="ARBA" id="ARBA00004141"/>
    </source>
</evidence>
<comment type="similarity">
    <text evidence="2">Belongs to the ABC transporter superfamily. ABCC family. Conjugate transporter (TC 3.A.1.208) subfamily.</text>
</comment>
<dbReference type="Pfam" id="PF00005">
    <property type="entry name" value="ABC_tran"/>
    <property type="match status" value="2"/>
</dbReference>
<dbReference type="SUPFAM" id="SSF52540">
    <property type="entry name" value="P-loop containing nucleoside triphosphate hydrolases"/>
    <property type="match status" value="2"/>
</dbReference>
<feature type="domain" description="ABC transporter" evidence="10">
    <location>
        <begin position="407"/>
        <end position="630"/>
    </location>
</feature>
<dbReference type="InterPro" id="IPR011527">
    <property type="entry name" value="ABC1_TM_dom"/>
</dbReference>
<keyword evidence="8 9" id="KW-0472">Membrane</keyword>
<evidence type="ECO:0000313" key="12">
    <source>
        <dbReference type="EMBL" id="KAB0792596.1"/>
    </source>
</evidence>
<dbReference type="GO" id="GO:0016887">
    <property type="term" value="F:ATP hydrolysis activity"/>
    <property type="evidence" value="ECO:0007669"/>
    <property type="project" value="InterPro"/>
</dbReference>
<accession>A0A5N4A5I3</accession>
<dbReference type="CDD" id="cd03250">
    <property type="entry name" value="ABCC_MRP_domain1"/>
    <property type="match status" value="1"/>
</dbReference>
<dbReference type="FunFam" id="3.40.50.300:FF:000482">
    <property type="entry name" value="Multidrug resistance-associated protein member 4"/>
    <property type="match status" value="1"/>
</dbReference>
<dbReference type="PANTHER" id="PTHR24223">
    <property type="entry name" value="ATP-BINDING CASSETTE SUB-FAMILY C"/>
    <property type="match status" value="1"/>
</dbReference>
<feature type="transmembrane region" description="Helical" evidence="9">
    <location>
        <begin position="207"/>
        <end position="228"/>
    </location>
</feature>
<dbReference type="InterPro" id="IPR017871">
    <property type="entry name" value="ABC_transporter-like_CS"/>
</dbReference>
<evidence type="ECO:0000256" key="5">
    <source>
        <dbReference type="ARBA" id="ARBA00022741"/>
    </source>
</evidence>
<gene>
    <name evidence="13" type="ORF">PPYR_09151</name>
    <name evidence="12" type="ORF">PPYR_14555</name>
</gene>
<evidence type="ECO:0000256" key="2">
    <source>
        <dbReference type="ARBA" id="ARBA00009726"/>
    </source>
</evidence>
<dbReference type="GO" id="GO:0005524">
    <property type="term" value="F:ATP binding"/>
    <property type="evidence" value="ECO:0007669"/>
    <property type="project" value="UniProtKB-KW"/>
</dbReference>
<feature type="transmembrane region" description="Helical" evidence="9">
    <location>
        <begin position="352"/>
        <end position="375"/>
    </location>
</feature>
<keyword evidence="7 9" id="KW-1133">Transmembrane helix</keyword>
<protein>
    <submittedName>
        <fullName evidence="12">Uncharacterized protein</fullName>
    </submittedName>
</protein>
<dbReference type="FunFam" id="3.40.50.300:FF:000163">
    <property type="entry name" value="Multidrug resistance-associated protein member 4"/>
    <property type="match status" value="1"/>
</dbReference>
<dbReference type="GO" id="GO:0140359">
    <property type="term" value="F:ABC-type transporter activity"/>
    <property type="evidence" value="ECO:0007669"/>
    <property type="project" value="InterPro"/>
</dbReference>
<evidence type="ECO:0000256" key="4">
    <source>
        <dbReference type="ARBA" id="ARBA00022692"/>
    </source>
</evidence>
<dbReference type="InterPro" id="IPR044746">
    <property type="entry name" value="ABCC_6TM_D1"/>
</dbReference>
<keyword evidence="3" id="KW-0813">Transport</keyword>
<keyword evidence="5" id="KW-0547">Nucleotide-binding</keyword>
<dbReference type="Proteomes" id="UP000327044">
    <property type="component" value="Unassembled WGS sequence"/>
</dbReference>
<evidence type="ECO:0000256" key="7">
    <source>
        <dbReference type="ARBA" id="ARBA00022989"/>
    </source>
</evidence>
<dbReference type="AlphaFoldDB" id="A0A5N4A5I3"/>
<reference evidence="12 14" key="1">
    <citation type="journal article" date="2018" name="Elife">
        <title>Firefly genomes illuminate parallel origins of bioluminescence in beetles.</title>
        <authorList>
            <person name="Fallon T.R."/>
            <person name="Lower S.E."/>
            <person name="Chang C.H."/>
            <person name="Bessho-Uehara M."/>
            <person name="Martin G.J."/>
            <person name="Bewick A.J."/>
            <person name="Behringer M."/>
            <person name="Debat H.J."/>
            <person name="Wong I."/>
            <person name="Day J.C."/>
            <person name="Suvorov A."/>
            <person name="Silva C.J."/>
            <person name="Stanger-Hall K.F."/>
            <person name="Hall D.W."/>
            <person name="Schmitz R.J."/>
            <person name="Nelson D.R."/>
            <person name="Lewis S.M."/>
            <person name="Shigenobu S."/>
            <person name="Bybee S.M."/>
            <person name="Larracuente A.M."/>
            <person name="Oba Y."/>
            <person name="Weng J.K."/>
        </authorList>
    </citation>
    <scope>NUCLEOTIDE SEQUENCE [LARGE SCALE GENOMIC DNA]</scope>
    <source>
        <strain evidence="12">1611_PpyrPB1</strain>
        <tissue evidence="12">Whole body</tissue>
    </source>
</reference>
<dbReference type="InterPro" id="IPR044726">
    <property type="entry name" value="ABCC_6TM_D2"/>
</dbReference>
<dbReference type="CDD" id="cd03244">
    <property type="entry name" value="ABCC_MRP_domain2"/>
    <property type="match status" value="1"/>
</dbReference>
<dbReference type="SUPFAM" id="SSF90123">
    <property type="entry name" value="ABC transporter transmembrane region"/>
    <property type="match status" value="2"/>
</dbReference>
<dbReference type="PROSITE" id="PS50929">
    <property type="entry name" value="ABC_TM1F"/>
    <property type="match status" value="2"/>
</dbReference>
<dbReference type="EMBL" id="VVIM01000010">
    <property type="protein sequence ID" value="KAB0792596.1"/>
    <property type="molecule type" value="Genomic_DNA"/>
</dbReference>
<feature type="transmembrane region" description="Helical" evidence="9">
    <location>
        <begin position="725"/>
        <end position="744"/>
    </location>
</feature>
<evidence type="ECO:0000256" key="8">
    <source>
        <dbReference type="ARBA" id="ARBA00023136"/>
    </source>
</evidence>
<feature type="transmembrane region" description="Helical" evidence="9">
    <location>
        <begin position="682"/>
        <end position="705"/>
    </location>
</feature>
<keyword evidence="14" id="KW-1185">Reference proteome</keyword>
<dbReference type="InterPro" id="IPR003439">
    <property type="entry name" value="ABC_transporter-like_ATP-bd"/>
</dbReference>
<dbReference type="InParanoid" id="A0A5N4A5I3"/>
<dbReference type="FunFam" id="1.20.1560.10:FF:000026">
    <property type="entry name" value="Multidrug resistance-associated protein lethal(2)03659"/>
    <property type="match status" value="1"/>
</dbReference>
<keyword evidence="4 9" id="KW-0812">Transmembrane</keyword>
<dbReference type="InterPro" id="IPR027417">
    <property type="entry name" value="P-loop_NTPase"/>
</dbReference>
<feature type="transmembrane region" description="Helical" evidence="9">
    <location>
        <begin position="135"/>
        <end position="156"/>
    </location>
</feature>
<dbReference type="Gene3D" id="1.20.1560.10">
    <property type="entry name" value="ABC transporter type 1, transmembrane domain"/>
    <property type="match status" value="2"/>
</dbReference>